<dbReference type="GO" id="GO:0016987">
    <property type="term" value="F:sigma factor activity"/>
    <property type="evidence" value="ECO:0007669"/>
    <property type="project" value="UniProtKB-KW"/>
</dbReference>
<protein>
    <submittedName>
        <fullName evidence="7">RNA polymerase, sigma-24 subunit, ECF subfamily</fullName>
    </submittedName>
</protein>
<keyword evidence="8" id="KW-1185">Reference proteome</keyword>
<dbReference type="Pfam" id="PF04542">
    <property type="entry name" value="Sigma70_r2"/>
    <property type="match status" value="1"/>
</dbReference>
<dbReference type="STRING" id="649349.Lbys_2258"/>
<dbReference type="InterPro" id="IPR036388">
    <property type="entry name" value="WH-like_DNA-bd_sf"/>
</dbReference>
<comment type="similarity">
    <text evidence="1">Belongs to the sigma-70 factor family. ECF subfamily.</text>
</comment>
<dbReference type="Pfam" id="PF08281">
    <property type="entry name" value="Sigma70_r4_2"/>
    <property type="match status" value="1"/>
</dbReference>
<evidence type="ECO:0000259" key="6">
    <source>
        <dbReference type="Pfam" id="PF08281"/>
    </source>
</evidence>
<dbReference type="EMBL" id="CP002305">
    <property type="protein sequence ID" value="ADQ17935.1"/>
    <property type="molecule type" value="Genomic_DNA"/>
</dbReference>
<dbReference type="AlphaFoldDB" id="E4RVN6"/>
<sequence>MEKAFETVFKTHYKGLFAYATSILKDGEMAEEVVQNLFVRLWEKNRALEVEGSLSSYLYRAVHNDCLNHLKHLKVRQTYQDYAMERAEHPNTVSEDVEAKELQSQLIKALNELPERCRTIFQLSRFEELKYSEIAERLLLPPKTVENEMGKALRLLRIKLVDFLALVLYILM</sequence>
<dbReference type="OrthoDB" id="1524077at2"/>
<feature type="domain" description="RNA polymerase sigma-70 region 2" evidence="5">
    <location>
        <begin position="9"/>
        <end position="72"/>
    </location>
</feature>
<evidence type="ECO:0000259" key="5">
    <source>
        <dbReference type="Pfam" id="PF04542"/>
    </source>
</evidence>
<dbReference type="KEGG" id="lby:Lbys_2258"/>
<dbReference type="Gene3D" id="1.10.10.10">
    <property type="entry name" value="Winged helix-like DNA-binding domain superfamily/Winged helix DNA-binding domain"/>
    <property type="match status" value="1"/>
</dbReference>
<evidence type="ECO:0000256" key="3">
    <source>
        <dbReference type="ARBA" id="ARBA00023082"/>
    </source>
</evidence>
<dbReference type="Gene3D" id="1.10.1740.10">
    <property type="match status" value="1"/>
</dbReference>
<dbReference type="NCBIfam" id="TIGR02985">
    <property type="entry name" value="Sig70_bacteroi1"/>
    <property type="match status" value="1"/>
</dbReference>
<gene>
    <name evidence="7" type="ordered locus">Lbys_2258</name>
</gene>
<evidence type="ECO:0000256" key="4">
    <source>
        <dbReference type="ARBA" id="ARBA00023163"/>
    </source>
</evidence>
<dbReference type="InterPro" id="IPR014327">
    <property type="entry name" value="RNA_pol_sigma70_bacteroid"/>
</dbReference>
<dbReference type="RefSeq" id="WP_013408976.1">
    <property type="nucleotide sequence ID" value="NC_014655.1"/>
</dbReference>
<dbReference type="InterPro" id="IPR013325">
    <property type="entry name" value="RNA_pol_sigma_r2"/>
</dbReference>
<dbReference type="InterPro" id="IPR039425">
    <property type="entry name" value="RNA_pol_sigma-70-like"/>
</dbReference>
<dbReference type="PANTHER" id="PTHR43133">
    <property type="entry name" value="RNA POLYMERASE ECF-TYPE SIGMA FACTO"/>
    <property type="match status" value="1"/>
</dbReference>
<dbReference type="SUPFAM" id="SSF88946">
    <property type="entry name" value="Sigma2 domain of RNA polymerase sigma factors"/>
    <property type="match status" value="1"/>
</dbReference>
<evidence type="ECO:0000256" key="1">
    <source>
        <dbReference type="ARBA" id="ARBA00010641"/>
    </source>
</evidence>
<feature type="domain" description="RNA polymerase sigma factor 70 region 4 type 2" evidence="6">
    <location>
        <begin position="105"/>
        <end position="156"/>
    </location>
</feature>
<dbReference type="GO" id="GO:0003677">
    <property type="term" value="F:DNA binding"/>
    <property type="evidence" value="ECO:0007669"/>
    <property type="project" value="InterPro"/>
</dbReference>
<dbReference type="InterPro" id="IPR013324">
    <property type="entry name" value="RNA_pol_sigma_r3/r4-like"/>
</dbReference>
<keyword evidence="4" id="KW-0804">Transcription</keyword>
<keyword evidence="2" id="KW-0805">Transcription regulation</keyword>
<dbReference type="NCBIfam" id="TIGR02937">
    <property type="entry name" value="sigma70-ECF"/>
    <property type="match status" value="1"/>
</dbReference>
<organism evidence="7 8">
    <name type="scientific">Leadbetterella byssophila (strain DSM 17132 / JCM 16389 / KACC 11308 / NBRC 106382 / 4M15)</name>
    <dbReference type="NCBI Taxonomy" id="649349"/>
    <lineage>
        <taxon>Bacteria</taxon>
        <taxon>Pseudomonadati</taxon>
        <taxon>Bacteroidota</taxon>
        <taxon>Cytophagia</taxon>
        <taxon>Cytophagales</taxon>
        <taxon>Leadbetterellaceae</taxon>
        <taxon>Leadbetterella</taxon>
    </lineage>
</organism>
<reference evidence="7 8" key="2">
    <citation type="journal article" date="2011" name="Stand. Genomic Sci.">
        <title>Complete genome sequence of Leadbetterella byssophila type strain (4M15).</title>
        <authorList>
            <person name="Abt B."/>
            <person name="Teshima H."/>
            <person name="Lucas S."/>
            <person name="Lapidus A."/>
            <person name="Del Rio T.G."/>
            <person name="Nolan M."/>
            <person name="Tice H."/>
            <person name="Cheng J.F."/>
            <person name="Pitluck S."/>
            <person name="Liolios K."/>
            <person name="Pagani I."/>
            <person name="Ivanova N."/>
            <person name="Mavromatis K."/>
            <person name="Pati A."/>
            <person name="Tapia R."/>
            <person name="Han C."/>
            <person name="Goodwin L."/>
            <person name="Chen A."/>
            <person name="Palaniappan K."/>
            <person name="Land M."/>
            <person name="Hauser L."/>
            <person name="Chang Y.J."/>
            <person name="Jeffries C.D."/>
            <person name="Rohde M."/>
            <person name="Goker M."/>
            <person name="Tindall B.J."/>
            <person name="Detter J.C."/>
            <person name="Woyke T."/>
            <person name="Bristow J."/>
            <person name="Eisen J.A."/>
            <person name="Markowitz V."/>
            <person name="Hugenholtz P."/>
            <person name="Klenk H.P."/>
            <person name="Kyrpides N.C."/>
        </authorList>
    </citation>
    <scope>NUCLEOTIDE SEQUENCE [LARGE SCALE GENOMIC DNA]</scope>
    <source>
        <strain evidence="8">DSM 17132 / JCM 16389 / KACC 11308 / NBRC 106382 / 4M15</strain>
    </source>
</reference>
<accession>E4RVN6</accession>
<dbReference type="InterPro" id="IPR007627">
    <property type="entry name" value="RNA_pol_sigma70_r2"/>
</dbReference>
<dbReference type="SUPFAM" id="SSF88659">
    <property type="entry name" value="Sigma3 and sigma4 domains of RNA polymerase sigma factors"/>
    <property type="match status" value="1"/>
</dbReference>
<proteinExistence type="inferred from homology"/>
<name>E4RVN6_LEAB4</name>
<evidence type="ECO:0000313" key="8">
    <source>
        <dbReference type="Proteomes" id="UP000007435"/>
    </source>
</evidence>
<dbReference type="PANTHER" id="PTHR43133:SF46">
    <property type="entry name" value="RNA POLYMERASE SIGMA-70 FACTOR ECF SUBFAMILY"/>
    <property type="match status" value="1"/>
</dbReference>
<dbReference type="CDD" id="cd06171">
    <property type="entry name" value="Sigma70_r4"/>
    <property type="match status" value="1"/>
</dbReference>
<dbReference type="Proteomes" id="UP000007435">
    <property type="component" value="Chromosome"/>
</dbReference>
<dbReference type="GO" id="GO:0006352">
    <property type="term" value="P:DNA-templated transcription initiation"/>
    <property type="evidence" value="ECO:0007669"/>
    <property type="project" value="InterPro"/>
</dbReference>
<dbReference type="InterPro" id="IPR014284">
    <property type="entry name" value="RNA_pol_sigma-70_dom"/>
</dbReference>
<evidence type="ECO:0000313" key="7">
    <source>
        <dbReference type="EMBL" id="ADQ17935.1"/>
    </source>
</evidence>
<reference key="1">
    <citation type="submission" date="2010-11" db="EMBL/GenBank/DDBJ databases">
        <title>The complete genome of Leadbetterella byssophila DSM 17132.</title>
        <authorList>
            <consortium name="US DOE Joint Genome Institute (JGI-PGF)"/>
            <person name="Lucas S."/>
            <person name="Copeland A."/>
            <person name="Lapidus A."/>
            <person name="Glavina del Rio T."/>
            <person name="Dalin E."/>
            <person name="Tice H."/>
            <person name="Bruce D."/>
            <person name="Goodwin L."/>
            <person name="Pitluck S."/>
            <person name="Kyrpides N."/>
            <person name="Mavromatis K."/>
            <person name="Ivanova N."/>
            <person name="Teshima H."/>
            <person name="Brettin T."/>
            <person name="Detter J.C."/>
            <person name="Han C."/>
            <person name="Tapia R."/>
            <person name="Land M."/>
            <person name="Hauser L."/>
            <person name="Markowitz V."/>
            <person name="Cheng J.-F."/>
            <person name="Hugenholtz P."/>
            <person name="Woyke T."/>
            <person name="Wu D."/>
            <person name="Tindall B."/>
            <person name="Pomrenke H.G."/>
            <person name="Brambilla E."/>
            <person name="Klenk H.-P."/>
            <person name="Eisen J.A."/>
        </authorList>
    </citation>
    <scope>NUCLEOTIDE SEQUENCE [LARGE SCALE GENOMIC DNA]</scope>
    <source>
        <strain>DSM 17132</strain>
    </source>
</reference>
<keyword evidence="3" id="KW-0731">Sigma factor</keyword>
<evidence type="ECO:0000256" key="2">
    <source>
        <dbReference type="ARBA" id="ARBA00023015"/>
    </source>
</evidence>
<dbReference type="eggNOG" id="COG1595">
    <property type="taxonomic scope" value="Bacteria"/>
</dbReference>
<dbReference type="InterPro" id="IPR013249">
    <property type="entry name" value="RNA_pol_sigma70_r4_t2"/>
</dbReference>
<dbReference type="HOGENOM" id="CLU_047691_4_0_10"/>